<gene>
    <name evidence="2" type="ORF">SAMN05660477_01423</name>
</gene>
<dbReference type="Proteomes" id="UP000191112">
    <property type="component" value="Unassembled WGS sequence"/>
</dbReference>
<proteinExistence type="predicted"/>
<organism evidence="2 3">
    <name type="scientific">Soonwooa buanensis</name>
    <dbReference type="NCBI Taxonomy" id="619805"/>
    <lineage>
        <taxon>Bacteria</taxon>
        <taxon>Pseudomonadati</taxon>
        <taxon>Bacteroidota</taxon>
        <taxon>Flavobacteriia</taxon>
        <taxon>Flavobacteriales</taxon>
        <taxon>Weeksellaceae</taxon>
        <taxon>Chryseobacterium group</taxon>
        <taxon>Soonwooa</taxon>
    </lineage>
</organism>
<keyword evidence="1" id="KW-0732">Signal</keyword>
<feature type="chain" id="PRO_5012775378" evidence="1">
    <location>
        <begin position="21"/>
        <end position="225"/>
    </location>
</feature>
<dbReference type="AlphaFoldDB" id="A0A1T5EHB8"/>
<feature type="signal peptide" evidence="1">
    <location>
        <begin position="1"/>
        <end position="20"/>
    </location>
</feature>
<name>A0A1T5EHB8_9FLAO</name>
<evidence type="ECO:0000256" key="1">
    <source>
        <dbReference type="SAM" id="SignalP"/>
    </source>
</evidence>
<dbReference type="EMBL" id="FUYZ01000003">
    <property type="protein sequence ID" value="SKB83412.1"/>
    <property type="molecule type" value="Genomic_DNA"/>
</dbReference>
<dbReference type="RefSeq" id="WP_079666670.1">
    <property type="nucleotide sequence ID" value="NZ_FUYZ01000003.1"/>
</dbReference>
<evidence type="ECO:0000313" key="2">
    <source>
        <dbReference type="EMBL" id="SKB83412.1"/>
    </source>
</evidence>
<keyword evidence="3" id="KW-1185">Reference proteome</keyword>
<dbReference type="STRING" id="619805.SAMN05660477_01423"/>
<reference evidence="3" key="1">
    <citation type="submission" date="2017-02" db="EMBL/GenBank/DDBJ databases">
        <authorList>
            <person name="Varghese N."/>
            <person name="Submissions S."/>
        </authorList>
    </citation>
    <scope>NUCLEOTIDE SEQUENCE [LARGE SCALE GENOMIC DNA]</scope>
    <source>
        <strain evidence="3">DSM 22323</strain>
    </source>
</reference>
<protein>
    <submittedName>
        <fullName evidence="2">Uncharacterized protein</fullName>
    </submittedName>
</protein>
<evidence type="ECO:0000313" key="3">
    <source>
        <dbReference type="Proteomes" id="UP000191112"/>
    </source>
</evidence>
<sequence>MNIKKIISFGVFLFGVMAFAQNVILSNVAKTHENTDKFLYKINPEITKGEYLGEILVNGFSNDDVAVFDAIYKKAKQIGANTFSWRKPDGLEDEAFNPNHYMLSLYYVAANDIPKEFNTIYLVASSNKDQKISINKDKLELKERHFIKKSFNVGEEITVSTRQFLGSGIKVTGKEEHPAQYFQISNFKVKENKSIYGGINIKTSDIIGLERSYGDFLTTIYTEQK</sequence>
<accession>A0A1T5EHB8</accession>